<dbReference type="Gene3D" id="3.10.50.10">
    <property type="match status" value="1"/>
</dbReference>
<feature type="signal peptide" evidence="4">
    <location>
        <begin position="1"/>
        <end position="20"/>
    </location>
</feature>
<dbReference type="SMART" id="SM00636">
    <property type="entry name" value="Glyco_18"/>
    <property type="match status" value="1"/>
</dbReference>
<dbReference type="EMBL" id="CP012524">
    <property type="protein sequence ID" value="ALC40503.1"/>
    <property type="molecule type" value="Genomic_DNA"/>
</dbReference>
<dbReference type="OMA" id="LYHECRD"/>
<evidence type="ECO:0000256" key="2">
    <source>
        <dbReference type="ARBA" id="ARBA00022669"/>
    </source>
</evidence>
<name>A0A0M3QUE1_DROBS</name>
<dbReference type="SUPFAM" id="SSF57625">
    <property type="entry name" value="Invertebrate chitin-binding proteins"/>
    <property type="match status" value="1"/>
</dbReference>
<dbReference type="GO" id="GO:0005576">
    <property type="term" value="C:extracellular region"/>
    <property type="evidence" value="ECO:0007669"/>
    <property type="project" value="InterPro"/>
</dbReference>
<dbReference type="GO" id="GO:0008061">
    <property type="term" value="F:chitin binding"/>
    <property type="evidence" value="ECO:0007669"/>
    <property type="project" value="UniProtKB-KW"/>
</dbReference>
<keyword evidence="2" id="KW-0147">Chitin-binding</keyword>
<organism evidence="7 8">
    <name type="scientific">Drosophila busckii</name>
    <name type="common">Fruit fly</name>
    <dbReference type="NCBI Taxonomy" id="30019"/>
    <lineage>
        <taxon>Eukaryota</taxon>
        <taxon>Metazoa</taxon>
        <taxon>Ecdysozoa</taxon>
        <taxon>Arthropoda</taxon>
        <taxon>Hexapoda</taxon>
        <taxon>Insecta</taxon>
        <taxon>Pterygota</taxon>
        <taxon>Neoptera</taxon>
        <taxon>Endopterygota</taxon>
        <taxon>Diptera</taxon>
        <taxon>Brachycera</taxon>
        <taxon>Muscomorpha</taxon>
        <taxon>Ephydroidea</taxon>
        <taxon>Drosophilidae</taxon>
        <taxon>Drosophila</taxon>
    </lineage>
</organism>
<dbReference type="GO" id="GO:0006032">
    <property type="term" value="P:chitin catabolic process"/>
    <property type="evidence" value="ECO:0007669"/>
    <property type="project" value="TreeGrafter"/>
</dbReference>
<dbReference type="PROSITE" id="PS51910">
    <property type="entry name" value="GH18_2"/>
    <property type="match status" value="1"/>
</dbReference>
<dbReference type="InterPro" id="IPR001223">
    <property type="entry name" value="Glyco_hydro18_cat"/>
</dbReference>
<feature type="domain" description="Chitin-binding type-2" evidence="5">
    <location>
        <begin position="387"/>
        <end position="441"/>
    </location>
</feature>
<evidence type="ECO:0000259" key="6">
    <source>
        <dbReference type="PROSITE" id="PS51910"/>
    </source>
</evidence>
<comment type="similarity">
    <text evidence="1">Belongs to the glycosyl hydrolase 18 family. Chitinase class II subfamily.</text>
</comment>
<dbReference type="GO" id="GO:0005975">
    <property type="term" value="P:carbohydrate metabolic process"/>
    <property type="evidence" value="ECO:0007669"/>
    <property type="project" value="InterPro"/>
</dbReference>
<protein>
    <submittedName>
        <fullName evidence="7">Cht12</fullName>
    </submittedName>
</protein>
<reference evidence="7 8" key="1">
    <citation type="submission" date="2015-08" db="EMBL/GenBank/DDBJ databases">
        <title>Ancestral chromatin configuration constrains chromatin evolution on differentiating sex chromosomes in Drosophila.</title>
        <authorList>
            <person name="Zhou Q."/>
            <person name="Bachtrog D."/>
        </authorList>
    </citation>
    <scope>NUCLEOTIDE SEQUENCE [LARGE SCALE GENOMIC DNA]</scope>
    <source>
        <tissue evidence="7">Whole larvae</tissue>
    </source>
</reference>
<accession>A0A0M3QUE1</accession>
<dbReference type="OrthoDB" id="76388at2759"/>
<evidence type="ECO:0000256" key="3">
    <source>
        <dbReference type="ARBA" id="ARBA00022729"/>
    </source>
</evidence>
<dbReference type="SMR" id="A0A0M3QUE1"/>
<evidence type="ECO:0000313" key="8">
    <source>
        <dbReference type="Proteomes" id="UP000494163"/>
    </source>
</evidence>
<dbReference type="InterPro" id="IPR050314">
    <property type="entry name" value="Glycosyl_Hydrlase_18"/>
</dbReference>
<sequence length="466" mass="53363">MQLLQLILFTLGWLLYQAKADYKIFCYWDAESVDRHNISHFNTWELSVEFCTHIVYGGALAIDPKGTGTVKLLDERNINDDTIGRFARMARNISKKLISLGGWKMDTHMFIKMLKDMRMRDRFYTSLLSFLTKWKLAGVQIDVEISTQDRKAFLIFLEELQVVLHGKKLLLLVTVPARLDAYNREAYDIPKIARFADFVSLVTHDYSDPFGKQLRYTAPLYANDSSGVAQSLAHWVQQSKRPGKLILGLPLFANSYTMANAAAPRVGAASRGAGQQHKFSRRPGFMIYGELCSMLRTWHTEYDQQAEAAYAYKGNLWVSYENERSLRAKLLFLKQQQPPLAGVMIWSADADDFRGNCGKPNGLLRTIIAGIGDARLLTTPKPTTEGIGLCPHDGWFRHPWDCRLYHECRDAQRTDFECLKGYYFHVEQAECLPVDKVPCDDDFVNWRPGMRGYSFEDLPLNLRVVQ</sequence>
<dbReference type="Pfam" id="PF00704">
    <property type="entry name" value="Glyco_hydro_18"/>
    <property type="match status" value="1"/>
</dbReference>
<dbReference type="InterPro" id="IPR036508">
    <property type="entry name" value="Chitin-bd_dom_sf"/>
</dbReference>
<dbReference type="Gene3D" id="2.170.140.10">
    <property type="entry name" value="Chitin binding domain"/>
    <property type="match status" value="1"/>
</dbReference>
<dbReference type="InterPro" id="IPR029070">
    <property type="entry name" value="Chitinase_insertion_sf"/>
</dbReference>
<dbReference type="Pfam" id="PF01607">
    <property type="entry name" value="CBM_14"/>
    <property type="match status" value="1"/>
</dbReference>
<dbReference type="InterPro" id="IPR017853">
    <property type="entry name" value="GH"/>
</dbReference>
<dbReference type="AlphaFoldDB" id="A0A0M3QUE1"/>
<dbReference type="Gene3D" id="3.20.20.80">
    <property type="entry name" value="Glycosidases"/>
    <property type="match status" value="1"/>
</dbReference>
<evidence type="ECO:0000259" key="5">
    <source>
        <dbReference type="PROSITE" id="PS50940"/>
    </source>
</evidence>
<dbReference type="FunFam" id="3.10.50.10:FF:000008">
    <property type="entry name" value="Chitinase 11"/>
    <property type="match status" value="1"/>
</dbReference>
<dbReference type="SUPFAM" id="SSF51445">
    <property type="entry name" value="(Trans)glycosidases"/>
    <property type="match status" value="1"/>
</dbReference>
<dbReference type="PROSITE" id="PS50940">
    <property type="entry name" value="CHIT_BIND_II"/>
    <property type="match status" value="1"/>
</dbReference>
<dbReference type="PANTHER" id="PTHR11177:SF317">
    <property type="entry name" value="CHITINASE 12-RELATED"/>
    <property type="match status" value="1"/>
</dbReference>
<feature type="chain" id="PRO_5005787956" evidence="4">
    <location>
        <begin position="21"/>
        <end position="466"/>
    </location>
</feature>
<dbReference type="InterPro" id="IPR011583">
    <property type="entry name" value="Chitinase_II/V-like_cat"/>
</dbReference>
<dbReference type="PANTHER" id="PTHR11177">
    <property type="entry name" value="CHITINASE"/>
    <property type="match status" value="1"/>
</dbReference>
<keyword evidence="8" id="KW-1185">Reference proteome</keyword>
<dbReference type="GO" id="GO:0004568">
    <property type="term" value="F:chitinase activity"/>
    <property type="evidence" value="ECO:0007669"/>
    <property type="project" value="TreeGrafter"/>
</dbReference>
<evidence type="ECO:0000256" key="1">
    <source>
        <dbReference type="ARBA" id="ARBA00009121"/>
    </source>
</evidence>
<proteinExistence type="inferred from homology"/>
<feature type="domain" description="GH18" evidence="6">
    <location>
        <begin position="22"/>
        <end position="374"/>
    </location>
</feature>
<evidence type="ECO:0000313" key="7">
    <source>
        <dbReference type="EMBL" id="ALC40503.1"/>
    </source>
</evidence>
<dbReference type="SMART" id="SM00494">
    <property type="entry name" value="ChtBD2"/>
    <property type="match status" value="1"/>
</dbReference>
<evidence type="ECO:0000256" key="4">
    <source>
        <dbReference type="SAM" id="SignalP"/>
    </source>
</evidence>
<gene>
    <name evidence="7" type="ORF">Dbus_chr2Rg82</name>
</gene>
<dbReference type="SUPFAM" id="SSF54556">
    <property type="entry name" value="Chitinase insertion domain"/>
    <property type="match status" value="1"/>
</dbReference>
<dbReference type="InterPro" id="IPR002557">
    <property type="entry name" value="Chitin-bd_dom"/>
</dbReference>
<dbReference type="Proteomes" id="UP000494163">
    <property type="component" value="Chromosome 2R"/>
</dbReference>
<keyword evidence="3 4" id="KW-0732">Signal</keyword>
<dbReference type="STRING" id="30019.A0A0M3QUE1"/>